<feature type="compositionally biased region" description="Basic and acidic residues" evidence="1">
    <location>
        <begin position="46"/>
        <end position="59"/>
    </location>
</feature>
<accession>A0A284S6W7</accession>
<feature type="region of interest" description="Disordered" evidence="1">
    <location>
        <begin position="1"/>
        <end position="21"/>
    </location>
</feature>
<dbReference type="Proteomes" id="UP000219338">
    <property type="component" value="Unassembled WGS sequence"/>
</dbReference>
<name>A0A284S6W7_ARMOS</name>
<organism evidence="2 3">
    <name type="scientific">Armillaria ostoyae</name>
    <name type="common">Armillaria root rot fungus</name>
    <dbReference type="NCBI Taxonomy" id="47428"/>
    <lineage>
        <taxon>Eukaryota</taxon>
        <taxon>Fungi</taxon>
        <taxon>Dikarya</taxon>
        <taxon>Basidiomycota</taxon>
        <taxon>Agaricomycotina</taxon>
        <taxon>Agaricomycetes</taxon>
        <taxon>Agaricomycetidae</taxon>
        <taxon>Agaricales</taxon>
        <taxon>Marasmiineae</taxon>
        <taxon>Physalacriaceae</taxon>
        <taxon>Armillaria</taxon>
    </lineage>
</organism>
<evidence type="ECO:0000313" key="3">
    <source>
        <dbReference type="Proteomes" id="UP000219338"/>
    </source>
</evidence>
<keyword evidence="3" id="KW-1185">Reference proteome</keyword>
<feature type="compositionally biased region" description="Low complexity" evidence="1">
    <location>
        <begin position="61"/>
        <end position="72"/>
    </location>
</feature>
<evidence type="ECO:0000256" key="1">
    <source>
        <dbReference type="SAM" id="MobiDB-lite"/>
    </source>
</evidence>
<dbReference type="AlphaFoldDB" id="A0A284S6W7"/>
<reference evidence="3" key="1">
    <citation type="journal article" date="2017" name="Nat. Ecol. Evol.">
        <title>Genome expansion and lineage-specific genetic innovations in the forest pathogenic fungi Armillaria.</title>
        <authorList>
            <person name="Sipos G."/>
            <person name="Prasanna A.N."/>
            <person name="Walter M.C."/>
            <person name="O'Connor E."/>
            <person name="Balint B."/>
            <person name="Krizsan K."/>
            <person name="Kiss B."/>
            <person name="Hess J."/>
            <person name="Varga T."/>
            <person name="Slot J."/>
            <person name="Riley R."/>
            <person name="Boka B."/>
            <person name="Rigling D."/>
            <person name="Barry K."/>
            <person name="Lee J."/>
            <person name="Mihaltcheva S."/>
            <person name="LaButti K."/>
            <person name="Lipzen A."/>
            <person name="Waldron R."/>
            <person name="Moloney N.M."/>
            <person name="Sperisen C."/>
            <person name="Kredics L."/>
            <person name="Vagvoelgyi C."/>
            <person name="Patrignani A."/>
            <person name="Fitzpatrick D."/>
            <person name="Nagy I."/>
            <person name="Doyle S."/>
            <person name="Anderson J.B."/>
            <person name="Grigoriev I.V."/>
            <person name="Gueldener U."/>
            <person name="Muensterkoetter M."/>
            <person name="Nagy L.G."/>
        </authorList>
    </citation>
    <scope>NUCLEOTIDE SEQUENCE [LARGE SCALE GENOMIC DNA]</scope>
    <source>
        <strain evidence="3">C18/9</strain>
    </source>
</reference>
<dbReference type="OrthoDB" id="10546037at2759"/>
<evidence type="ECO:0000313" key="2">
    <source>
        <dbReference type="EMBL" id="SJL16745.1"/>
    </source>
</evidence>
<feature type="region of interest" description="Disordered" evidence="1">
    <location>
        <begin position="36"/>
        <end position="84"/>
    </location>
</feature>
<proteinExistence type="predicted"/>
<gene>
    <name evidence="2" type="ORF">ARMOST_20274</name>
</gene>
<protein>
    <submittedName>
        <fullName evidence="2">Uncharacterized protein</fullName>
    </submittedName>
</protein>
<sequence length="104" mass="11936">MMLEHYPTVLTTENQDRNFWPERTRAEEDLMRSWVSEVTSEGSVPDQRDEGCSPSHRDNVSSSGKQGQHSSGVMDESSKRRIFIRPETRSLGSLLYNTHVLTRP</sequence>
<dbReference type="EMBL" id="FUEG01000037">
    <property type="protein sequence ID" value="SJL16745.1"/>
    <property type="molecule type" value="Genomic_DNA"/>
</dbReference>